<dbReference type="AlphaFoldDB" id="A0A9P9IYW9"/>
<protein>
    <recommendedName>
        <fullName evidence="4">Glycogen debranching enzyme</fullName>
    </recommendedName>
</protein>
<proteinExistence type="predicted"/>
<organism evidence="2 3">
    <name type="scientific">Dendryphion nanum</name>
    <dbReference type="NCBI Taxonomy" id="256645"/>
    <lineage>
        <taxon>Eukaryota</taxon>
        <taxon>Fungi</taxon>
        <taxon>Dikarya</taxon>
        <taxon>Ascomycota</taxon>
        <taxon>Pezizomycotina</taxon>
        <taxon>Dothideomycetes</taxon>
        <taxon>Pleosporomycetidae</taxon>
        <taxon>Pleosporales</taxon>
        <taxon>Torulaceae</taxon>
        <taxon>Dendryphion</taxon>
    </lineage>
</organism>
<comment type="caution">
    <text evidence="2">The sequence shown here is derived from an EMBL/GenBank/DDBJ whole genome shotgun (WGS) entry which is preliminary data.</text>
</comment>
<keyword evidence="1" id="KW-0732">Signal</keyword>
<evidence type="ECO:0000313" key="3">
    <source>
        <dbReference type="Proteomes" id="UP000700596"/>
    </source>
</evidence>
<dbReference type="Proteomes" id="UP000700596">
    <property type="component" value="Unassembled WGS sequence"/>
</dbReference>
<reference evidence="2" key="1">
    <citation type="journal article" date="2021" name="Nat. Commun.">
        <title>Genetic determinants of endophytism in the Arabidopsis root mycobiome.</title>
        <authorList>
            <person name="Mesny F."/>
            <person name="Miyauchi S."/>
            <person name="Thiergart T."/>
            <person name="Pickel B."/>
            <person name="Atanasova L."/>
            <person name="Karlsson M."/>
            <person name="Huettel B."/>
            <person name="Barry K.W."/>
            <person name="Haridas S."/>
            <person name="Chen C."/>
            <person name="Bauer D."/>
            <person name="Andreopoulos W."/>
            <person name="Pangilinan J."/>
            <person name="LaButti K."/>
            <person name="Riley R."/>
            <person name="Lipzen A."/>
            <person name="Clum A."/>
            <person name="Drula E."/>
            <person name="Henrissat B."/>
            <person name="Kohler A."/>
            <person name="Grigoriev I.V."/>
            <person name="Martin F.M."/>
            <person name="Hacquard S."/>
        </authorList>
    </citation>
    <scope>NUCLEOTIDE SEQUENCE</scope>
    <source>
        <strain evidence="2">MPI-CAGE-CH-0243</strain>
    </source>
</reference>
<evidence type="ECO:0008006" key="4">
    <source>
        <dbReference type="Google" id="ProtNLM"/>
    </source>
</evidence>
<feature type="chain" id="PRO_5040516933" description="Glycogen debranching enzyme" evidence="1">
    <location>
        <begin position="21"/>
        <end position="727"/>
    </location>
</feature>
<accession>A0A9P9IYW9</accession>
<name>A0A9P9IYW9_9PLEO</name>
<feature type="signal peptide" evidence="1">
    <location>
        <begin position="1"/>
        <end position="20"/>
    </location>
</feature>
<evidence type="ECO:0000313" key="2">
    <source>
        <dbReference type="EMBL" id="KAH7135529.1"/>
    </source>
</evidence>
<dbReference type="OrthoDB" id="2591256at2759"/>
<dbReference type="EMBL" id="JAGMWT010000002">
    <property type="protein sequence ID" value="KAH7135529.1"/>
    <property type="molecule type" value="Genomic_DNA"/>
</dbReference>
<gene>
    <name evidence="2" type="ORF">B0J11DRAFT_161780</name>
</gene>
<keyword evidence="3" id="KW-1185">Reference proteome</keyword>
<sequence length="727" mass="79909">MTNVNLLFFTTLLLTGLVATKNTSCSTIPTRLRLSDPPYENHFYSDCHSSSHVIVTNPLSSSNLSVIGPRLLIAWPAGNSGIVTYFAPENGLNGTLSIQLENSTSTGEVLEGIFESGDSSSSHPCVGVSGYIHFNSSSVLTVPILGSIRTIRDFSEGPSIIYPLVQEGIEFSVTPNGGARLERTWFDNVTTTYLSFTPMNGSSPITINRTQNTTLQFGSGSYQFNASFNYPQLEQLSPMEVLNNASLDLIEQNTDQTTSLSFLSYTDKLLAGTWRFLTYFGRDSMISLLLLQPILNGGNGSAIEAVIGAVLERVNHTDGTVCHEEVLGDYATFLNLAKNITSSAPQCDYKMVDTDFFLPIVMKNYFVDTDTGRNRSSDFLNKTASFLEDSKGSKYADLAQLTAEKIMNLTAPFASNGGQTKHNLIHLKEGEVVGEWRDSTYGLGGGRIPYDVNTALVPAALQAIAALSDAGFFSKHPDWKDTAIKYAQIWEDETLRFFEVTIPQGEAVSLVENYVNESSFPGPSHATEIATPVTFYGLALDGNNNQSLVRVMNTDDCFRNFLLNTTNQAQLSAFLNQTAEHILQPYPVGLSSDVGLFVANPAYGGDPIYARNFTQADYHGTVVWGWQLAMTAAGLAHQLGRCDSSNTPEFCNDQILYSKILSAYNHLWTLIDNNRAQLSSEVWSWKYNDGFEVEPLGAFVPTESNIRQLWSLTFLAVHKENFRVTVN</sequence>
<evidence type="ECO:0000256" key="1">
    <source>
        <dbReference type="SAM" id="SignalP"/>
    </source>
</evidence>